<dbReference type="EMBL" id="ABJB010011745">
    <property type="status" value="NOT_ANNOTATED_CDS"/>
    <property type="molecule type" value="Genomic_DNA"/>
</dbReference>
<dbReference type="VEuPathDB" id="VectorBase:ISCI015940"/>
<evidence type="ECO:0000256" key="2">
    <source>
        <dbReference type="SAM" id="MobiDB-lite"/>
    </source>
</evidence>
<evidence type="ECO:0000313" key="4">
    <source>
        <dbReference type="EMBL" id="EEC00854.1"/>
    </source>
</evidence>
<evidence type="ECO:0000313" key="6">
    <source>
        <dbReference type="Proteomes" id="UP000001555"/>
    </source>
</evidence>
<comment type="similarity">
    <text evidence="1">Belongs to the arrestin family.</text>
</comment>
<dbReference type="PANTHER" id="PTHR11188">
    <property type="entry name" value="ARRESTIN DOMAIN CONTAINING PROTEIN"/>
    <property type="match status" value="1"/>
</dbReference>
<dbReference type="OrthoDB" id="7785529at2759"/>
<dbReference type="VEuPathDB" id="VectorBase:ISCW015940"/>
<dbReference type="GO" id="GO:0015031">
    <property type="term" value="P:protein transport"/>
    <property type="evidence" value="ECO:0000318"/>
    <property type="project" value="GO_Central"/>
</dbReference>
<dbReference type="Pfam" id="PF02752">
    <property type="entry name" value="Arrestin_C"/>
    <property type="match status" value="1"/>
</dbReference>
<dbReference type="PaxDb" id="6945-B7P2N2"/>
<reference evidence="5" key="2">
    <citation type="submission" date="2020-05" db="UniProtKB">
        <authorList>
            <consortium name="EnsemblMetazoa"/>
        </authorList>
    </citation>
    <scope>IDENTIFICATION</scope>
    <source>
        <strain evidence="5">wikel</strain>
    </source>
</reference>
<dbReference type="Proteomes" id="UP000001555">
    <property type="component" value="Unassembled WGS sequence"/>
</dbReference>
<dbReference type="SUPFAM" id="SSF81296">
    <property type="entry name" value="E set domains"/>
    <property type="match status" value="2"/>
</dbReference>
<dbReference type="Pfam" id="PF00339">
    <property type="entry name" value="Arrestin_N"/>
    <property type="match status" value="1"/>
</dbReference>
<dbReference type="PANTHER" id="PTHR11188:SF144">
    <property type="entry name" value="ARRESTIN C-TERMINAL-LIKE DOMAIN-CONTAINING PROTEIN"/>
    <property type="match status" value="1"/>
</dbReference>
<dbReference type="Gene3D" id="2.60.40.640">
    <property type="match status" value="2"/>
</dbReference>
<dbReference type="InterPro" id="IPR014752">
    <property type="entry name" value="Arrestin-like_C"/>
</dbReference>
<dbReference type="SMART" id="SM01017">
    <property type="entry name" value="Arrestin_C"/>
    <property type="match status" value="1"/>
</dbReference>
<keyword evidence="6" id="KW-1185">Reference proteome</keyword>
<feature type="region of interest" description="Disordered" evidence="2">
    <location>
        <begin position="307"/>
        <end position="327"/>
    </location>
</feature>
<protein>
    <recommendedName>
        <fullName evidence="3">Arrestin C-terminal-like domain-containing protein</fullName>
    </recommendedName>
</protein>
<dbReference type="InterPro" id="IPR011022">
    <property type="entry name" value="Arrestin_C-like"/>
</dbReference>
<dbReference type="EMBL" id="ABJB010361375">
    <property type="status" value="NOT_ANNOTATED_CDS"/>
    <property type="molecule type" value="Genomic_DNA"/>
</dbReference>
<dbReference type="HOGENOM" id="CLU_039221_2_1_1"/>
<dbReference type="FunCoup" id="B7P2N2">
    <property type="interactions" value="504"/>
</dbReference>
<dbReference type="VEuPathDB" id="VectorBase:ISCP_016197"/>
<organism>
    <name type="scientific">Ixodes scapularis</name>
    <name type="common">Black-legged tick</name>
    <name type="synonym">Deer tick</name>
    <dbReference type="NCBI Taxonomy" id="6945"/>
    <lineage>
        <taxon>Eukaryota</taxon>
        <taxon>Metazoa</taxon>
        <taxon>Ecdysozoa</taxon>
        <taxon>Arthropoda</taxon>
        <taxon>Chelicerata</taxon>
        <taxon>Arachnida</taxon>
        <taxon>Acari</taxon>
        <taxon>Parasitiformes</taxon>
        <taxon>Ixodida</taxon>
        <taxon>Ixodoidea</taxon>
        <taxon>Ixodidae</taxon>
        <taxon>Ixodinae</taxon>
        <taxon>Ixodes</taxon>
    </lineage>
</organism>
<dbReference type="InParanoid" id="B7P2N2"/>
<dbReference type="EMBL" id="ABJB010914438">
    <property type="status" value="NOT_ANNOTATED_CDS"/>
    <property type="molecule type" value="Genomic_DNA"/>
</dbReference>
<accession>B7P2N2</accession>
<gene>
    <name evidence="4" type="ORF">IscW_ISCW015940</name>
</gene>
<reference evidence="4 6" key="1">
    <citation type="submission" date="2008-03" db="EMBL/GenBank/DDBJ databases">
        <title>Annotation of Ixodes scapularis.</title>
        <authorList>
            <consortium name="Ixodes scapularis Genome Project Consortium"/>
            <person name="Caler E."/>
            <person name="Hannick L.I."/>
            <person name="Bidwell S."/>
            <person name="Joardar V."/>
            <person name="Thiagarajan M."/>
            <person name="Amedeo P."/>
            <person name="Galinsky K.J."/>
            <person name="Schobel S."/>
            <person name="Inman J."/>
            <person name="Hostetler J."/>
            <person name="Miller J."/>
            <person name="Hammond M."/>
            <person name="Megy K."/>
            <person name="Lawson D."/>
            <person name="Kodira C."/>
            <person name="Sutton G."/>
            <person name="Meyer J."/>
            <person name="Hill C.A."/>
            <person name="Birren B."/>
            <person name="Nene V."/>
            <person name="Collins F."/>
            <person name="Alarcon-Chaidez F."/>
            <person name="Wikel S."/>
            <person name="Strausberg R."/>
        </authorList>
    </citation>
    <scope>NUCLEOTIDE SEQUENCE [LARGE SCALE GENOMIC DNA]</scope>
    <source>
        <strain evidence="6">Wikel</strain>
        <strain evidence="4">Wikel colony</strain>
    </source>
</reference>
<dbReference type="STRING" id="6945.B7P2N2"/>
<name>B7P2N2_IXOSC</name>
<dbReference type="GO" id="GO:0005737">
    <property type="term" value="C:cytoplasm"/>
    <property type="evidence" value="ECO:0000318"/>
    <property type="project" value="GO_Central"/>
</dbReference>
<feature type="compositionally biased region" description="Polar residues" evidence="2">
    <location>
        <begin position="307"/>
        <end position="320"/>
    </location>
</feature>
<proteinExistence type="inferred from homology"/>
<dbReference type="EnsemblMetazoa" id="ISCW015940-RA">
    <property type="protein sequence ID" value="ISCW015940-PA"/>
    <property type="gene ID" value="ISCW015940"/>
</dbReference>
<dbReference type="InterPro" id="IPR050357">
    <property type="entry name" value="Arrestin_domain-protein"/>
</dbReference>
<evidence type="ECO:0000256" key="1">
    <source>
        <dbReference type="ARBA" id="ARBA00005298"/>
    </source>
</evidence>
<sequence>MDYIREFDIRLEKEMYYAGETLSGHIIVNTVENFKLRAIRVMLRGKAHAEWKVLVSGDRRTVKDDQVFIDDRAIIWGKDKVDGSLPILPRGQHAFGFRFQLPESSLPCSFESRPCTVRYYVKVTMDIPYASPPQGMKYFTIIGPHIDCMEEQYLHVEFFIDRGVLGVNREVSHTVLEYRGDQIPPHTRHKFDSSNSLVVPVMPPTLVGVCRLLQMYYVLKVWIEMEKSGDDLMMNFPITIATCPFRIPNSKQEPNIDYAVCCDHVEGGMYIGPEFQLGQVYDGSMGVEEGETVVLYRPVYVSIRNPTRGASGSANQAGTSNERHDRV</sequence>
<dbReference type="InterPro" id="IPR011021">
    <property type="entry name" value="Arrestin-like_N"/>
</dbReference>
<dbReference type="AlphaFoldDB" id="B7P2N2"/>
<evidence type="ECO:0000259" key="3">
    <source>
        <dbReference type="SMART" id="SM01017"/>
    </source>
</evidence>
<dbReference type="InterPro" id="IPR014756">
    <property type="entry name" value="Ig_E-set"/>
</dbReference>
<dbReference type="EMBL" id="ABJB010319666">
    <property type="status" value="NOT_ANNOTATED_CDS"/>
    <property type="molecule type" value="Genomic_DNA"/>
</dbReference>
<evidence type="ECO:0000313" key="5">
    <source>
        <dbReference type="EnsemblMetazoa" id="ISCW015940-PA"/>
    </source>
</evidence>
<feature type="domain" description="Arrestin C-terminal-like" evidence="3">
    <location>
        <begin position="1"/>
        <end position="245"/>
    </location>
</feature>
<dbReference type="EMBL" id="DS623090">
    <property type="protein sequence ID" value="EEC00854.1"/>
    <property type="molecule type" value="Genomic_DNA"/>
</dbReference>